<reference evidence="2" key="1">
    <citation type="submission" date="2022-08" db="EMBL/GenBank/DDBJ databases">
        <title>Draft genome sequencing of Roseisolibacter agri AW1220.</title>
        <authorList>
            <person name="Tobiishi Y."/>
            <person name="Tonouchi A."/>
        </authorList>
    </citation>
    <scope>NUCLEOTIDE SEQUENCE</scope>
    <source>
        <strain evidence="2">AW1220</strain>
    </source>
</reference>
<name>A0AA37V017_9BACT</name>
<sequence length="93" mass="9429">MPRLPLAHATCSLTARTPRSDAPRAAAVADGCALQNGPAATAGSGARRQAASAPSVASATRGRSDGIDMGTRLMVGRCDGNLLTRRTLNGELL</sequence>
<dbReference type="Proteomes" id="UP001161325">
    <property type="component" value="Unassembled WGS sequence"/>
</dbReference>
<evidence type="ECO:0000313" key="2">
    <source>
        <dbReference type="EMBL" id="GLC23515.1"/>
    </source>
</evidence>
<feature type="compositionally biased region" description="Low complexity" evidence="1">
    <location>
        <begin position="39"/>
        <end position="53"/>
    </location>
</feature>
<accession>A0AA37V017</accession>
<evidence type="ECO:0000256" key="1">
    <source>
        <dbReference type="SAM" id="MobiDB-lite"/>
    </source>
</evidence>
<comment type="caution">
    <text evidence="2">The sequence shown here is derived from an EMBL/GenBank/DDBJ whole genome shotgun (WGS) entry which is preliminary data.</text>
</comment>
<proteinExistence type="predicted"/>
<gene>
    <name evidence="2" type="ORF">rosag_00280</name>
</gene>
<dbReference type="AlphaFoldDB" id="A0AA37V017"/>
<dbReference type="EMBL" id="BRXS01000001">
    <property type="protein sequence ID" value="GLC23515.1"/>
    <property type="molecule type" value="Genomic_DNA"/>
</dbReference>
<evidence type="ECO:0000313" key="3">
    <source>
        <dbReference type="Proteomes" id="UP001161325"/>
    </source>
</evidence>
<organism evidence="2 3">
    <name type="scientific">Roseisolibacter agri</name>
    <dbReference type="NCBI Taxonomy" id="2014610"/>
    <lineage>
        <taxon>Bacteria</taxon>
        <taxon>Pseudomonadati</taxon>
        <taxon>Gemmatimonadota</taxon>
        <taxon>Gemmatimonadia</taxon>
        <taxon>Gemmatimonadales</taxon>
        <taxon>Gemmatimonadaceae</taxon>
        <taxon>Roseisolibacter</taxon>
    </lineage>
</organism>
<keyword evidence="3" id="KW-1185">Reference proteome</keyword>
<protein>
    <submittedName>
        <fullName evidence="2">Uncharacterized protein</fullName>
    </submittedName>
</protein>
<feature type="region of interest" description="Disordered" evidence="1">
    <location>
        <begin position="39"/>
        <end position="65"/>
    </location>
</feature>